<keyword evidence="3" id="KW-0539">Nucleus</keyword>
<dbReference type="OrthoDB" id="5649at2759"/>
<feature type="compositionally biased region" description="Basic residues" evidence="4">
    <location>
        <begin position="476"/>
        <end position="486"/>
    </location>
</feature>
<feature type="compositionally biased region" description="Basic and acidic residues" evidence="4">
    <location>
        <begin position="159"/>
        <end position="170"/>
    </location>
</feature>
<feature type="region of interest" description="Disordered" evidence="4">
    <location>
        <begin position="608"/>
        <end position="633"/>
    </location>
</feature>
<protein>
    <submittedName>
        <fullName evidence="5">U3 small nucleolar RNA-associated protein 14-like A</fullName>
    </submittedName>
</protein>
<comment type="caution">
    <text evidence="5">The sequence shown here is derived from an EMBL/GenBank/DDBJ whole genome shotgun (WGS) entry which is preliminary data.</text>
</comment>
<accession>A0A5J4YWW7</accession>
<dbReference type="OMA" id="EHALSGW"/>
<dbReference type="Pfam" id="PF04615">
    <property type="entry name" value="Utp14"/>
    <property type="match status" value="1"/>
</dbReference>
<dbReference type="GO" id="GO:0032040">
    <property type="term" value="C:small-subunit processome"/>
    <property type="evidence" value="ECO:0007669"/>
    <property type="project" value="InterPro"/>
</dbReference>
<feature type="region of interest" description="Disordered" evidence="4">
    <location>
        <begin position="512"/>
        <end position="562"/>
    </location>
</feature>
<dbReference type="Proteomes" id="UP000324585">
    <property type="component" value="Unassembled WGS sequence"/>
</dbReference>
<feature type="compositionally biased region" description="Acidic residues" evidence="4">
    <location>
        <begin position="71"/>
        <end position="83"/>
    </location>
</feature>
<dbReference type="GO" id="GO:0006364">
    <property type="term" value="P:rRNA processing"/>
    <property type="evidence" value="ECO:0007669"/>
    <property type="project" value="InterPro"/>
</dbReference>
<feature type="compositionally biased region" description="Basic residues" evidence="4">
    <location>
        <begin position="1"/>
        <end position="10"/>
    </location>
</feature>
<reference evidence="6" key="1">
    <citation type="journal article" date="2019" name="Nat. Commun.">
        <title>Expansion of phycobilisome linker gene families in mesophilic red algae.</title>
        <authorList>
            <person name="Lee J."/>
            <person name="Kim D."/>
            <person name="Bhattacharya D."/>
            <person name="Yoon H.S."/>
        </authorList>
    </citation>
    <scope>NUCLEOTIDE SEQUENCE [LARGE SCALE GENOMIC DNA]</scope>
    <source>
        <strain evidence="6">CCMP 1328</strain>
    </source>
</reference>
<dbReference type="PANTHER" id="PTHR14150:SF12">
    <property type="entry name" value="U3 SMALL NUCLEOLAR RNA-ASSOCIATED PROTEIN 14 HOMOLOG A"/>
    <property type="match status" value="1"/>
</dbReference>
<name>A0A5J4YWW7_PORPP</name>
<feature type="compositionally biased region" description="Basic and acidic residues" evidence="4">
    <location>
        <begin position="89"/>
        <end position="111"/>
    </location>
</feature>
<sequence length="921" mass="103717">MAKKTKKRFAGGRDGRRARAVKDEETHPTAFNWREAQELRRAAESRRHENGDDGDDHDDDNDDDRGRDSEEYSEEDSNEEDFDFGLNDAQHDAGHDERTRERNDRSKRSEPELSTSEEEDDEDGVLLSDLLKPQVPVDASMRAQQKIIQNRLLPKPRKSRDAHSDGDDSASHSGTDGELGRGDESDFDSGKDDEASALAASDDESDLDDKDEDSDLDRHERTLAAVTGRRIRVREHGAKALTRDAASRATVAKASVAELLGALRGGELDGRLEEITKKVERLERTKVEAPQKSQVEIAKMERTVAYEQDVKEVSRYQRMVDKNRKAPQLSFPLPTQRVEPRAQRVKSSADVASSFRPSRPLEQQIEDILKAARVSRDAEAQQSEEQGLKQLSRDEMLKRTRELARMRALLFYDEKRAKRIKKVKSKKFRKLLRAEKKRTRADDDELDELDDPELTAERREKAERRRVEERMTLRHRNNSKWVKRQLQRGTGQHDTSVKDAINEQLQLERELKRKTKATHSDSEGESDSEFESGYSSLDDGEQKQDAASGGTKERAPRKGLFNMNFMQRAMEKRRQEANALLAELPGEDGDPSFSEDVPVLGRRTFGKSTLAEKTNNAKVPAELDADPLDTLQPQAGEEDDLEALEHRMNVEVREQRDQYAEAQKSSAVAAAIQALGAHQVKSPVQSVNEWREEEVRFVDKAQPAKASKSISKAVAKETKPEPAQPRAVGIAQDKALNMRLIQEAFAGAGAEVEDEFEREKQAAADESLDKHLRKDSIQASVVHMPGWGSWGGEGARVNEKRLKDEETNKTALLHARDAALAKRKDMKRGMEHVILNEKRHKAGVDLTVPAAPYPFRSGEQYHASLAMPLGRDWQTQLNHKKFIEPAVIAKAGVPLLPMRALPLSHGAAAAAARSRRKPFLQ</sequence>
<feature type="region of interest" description="Disordered" evidence="4">
    <location>
        <begin position="476"/>
        <end position="498"/>
    </location>
</feature>
<feature type="compositionally biased region" description="Basic and acidic residues" evidence="4">
    <location>
        <begin position="11"/>
        <end position="27"/>
    </location>
</feature>
<evidence type="ECO:0000256" key="3">
    <source>
        <dbReference type="ARBA" id="ARBA00023242"/>
    </source>
</evidence>
<feature type="compositionally biased region" description="Acidic residues" evidence="4">
    <location>
        <begin position="201"/>
        <end position="215"/>
    </location>
</feature>
<evidence type="ECO:0000256" key="2">
    <source>
        <dbReference type="ARBA" id="ARBA00022553"/>
    </source>
</evidence>
<feature type="region of interest" description="Disordered" evidence="4">
    <location>
        <begin position="1"/>
        <end position="222"/>
    </location>
</feature>
<proteinExistence type="predicted"/>
<evidence type="ECO:0000256" key="1">
    <source>
        <dbReference type="ARBA" id="ARBA00004604"/>
    </source>
</evidence>
<dbReference type="PANTHER" id="PTHR14150">
    <property type="entry name" value="U3 SMALL NUCLEOLAR RNA-ASSOCIATED PROTEIN 14"/>
    <property type="match status" value="1"/>
</dbReference>
<gene>
    <name evidence="5" type="ORF">FVE85_2214</name>
</gene>
<comment type="subcellular location">
    <subcellularLocation>
        <location evidence="1">Nucleus</location>
        <location evidence="1">Nucleolus</location>
    </subcellularLocation>
</comment>
<organism evidence="5 6">
    <name type="scientific">Porphyridium purpureum</name>
    <name type="common">Red alga</name>
    <name type="synonym">Porphyridium cruentum</name>
    <dbReference type="NCBI Taxonomy" id="35688"/>
    <lineage>
        <taxon>Eukaryota</taxon>
        <taxon>Rhodophyta</taxon>
        <taxon>Bangiophyceae</taxon>
        <taxon>Porphyridiales</taxon>
        <taxon>Porphyridiaceae</taxon>
        <taxon>Porphyridium</taxon>
    </lineage>
</organism>
<feature type="compositionally biased region" description="Acidic residues" evidence="4">
    <location>
        <begin position="52"/>
        <end position="63"/>
    </location>
</feature>
<dbReference type="AlphaFoldDB" id="A0A5J4YWW7"/>
<keyword evidence="2" id="KW-0597">Phosphoprotein</keyword>
<feature type="compositionally biased region" description="Basic and acidic residues" evidence="4">
    <location>
        <begin position="178"/>
        <end position="194"/>
    </location>
</feature>
<dbReference type="InterPro" id="IPR006709">
    <property type="entry name" value="SSU_processome_Utp14"/>
</dbReference>
<dbReference type="EMBL" id="VRMN01000003">
    <property type="protein sequence ID" value="KAA8496059.1"/>
    <property type="molecule type" value="Genomic_DNA"/>
</dbReference>
<feature type="compositionally biased region" description="Basic and acidic residues" evidence="4">
    <location>
        <begin position="35"/>
        <end position="51"/>
    </location>
</feature>
<evidence type="ECO:0000256" key="4">
    <source>
        <dbReference type="SAM" id="MobiDB-lite"/>
    </source>
</evidence>
<feature type="region of interest" description="Disordered" evidence="4">
    <location>
        <begin position="337"/>
        <end position="357"/>
    </location>
</feature>
<feature type="compositionally biased region" description="Acidic residues" evidence="4">
    <location>
        <begin position="115"/>
        <end position="124"/>
    </location>
</feature>
<evidence type="ECO:0000313" key="5">
    <source>
        <dbReference type="EMBL" id="KAA8496059.1"/>
    </source>
</evidence>
<evidence type="ECO:0000313" key="6">
    <source>
        <dbReference type="Proteomes" id="UP000324585"/>
    </source>
</evidence>
<keyword evidence="6" id="KW-1185">Reference proteome</keyword>